<gene>
    <name evidence="2" type="ORF">F8O04_00510</name>
</gene>
<dbReference type="Proteomes" id="UP000431744">
    <property type="component" value="Unassembled WGS sequence"/>
</dbReference>
<evidence type="ECO:0000256" key="1">
    <source>
        <dbReference type="SAM" id="Phobius"/>
    </source>
</evidence>
<sequence length="149" mass="15415">MTALIAVLPFLTAVGIVTTAHSRRSPAHTWGPTLLLGLAFLAVALSYLGAPSWDRMSPGFIAGSALTGAAIAWWLVTRLAGSVGARVAIAVAVGICYTALQGMLLAPLVSFVLPLGAAAFAIWAPRARGLGMRADHKGQDSDRVTLPQI</sequence>
<feature type="transmembrane region" description="Helical" evidence="1">
    <location>
        <begin position="105"/>
        <end position="124"/>
    </location>
</feature>
<feature type="transmembrane region" description="Helical" evidence="1">
    <location>
        <begin position="60"/>
        <end position="77"/>
    </location>
</feature>
<keyword evidence="1" id="KW-1133">Transmembrane helix</keyword>
<evidence type="ECO:0000313" key="2">
    <source>
        <dbReference type="EMBL" id="KAB1648822.1"/>
    </source>
</evidence>
<accession>A0A6H9WCY8</accession>
<keyword evidence="3" id="KW-1185">Reference proteome</keyword>
<comment type="caution">
    <text evidence="2">The sequence shown here is derived from an EMBL/GenBank/DDBJ whole genome shotgun (WGS) entry which is preliminary data.</text>
</comment>
<proteinExistence type="predicted"/>
<dbReference type="EMBL" id="WBJY01000001">
    <property type="protein sequence ID" value="KAB1648822.1"/>
    <property type="molecule type" value="Genomic_DNA"/>
</dbReference>
<evidence type="ECO:0000313" key="3">
    <source>
        <dbReference type="Proteomes" id="UP000431744"/>
    </source>
</evidence>
<reference evidence="2 3" key="1">
    <citation type="submission" date="2019-09" db="EMBL/GenBank/DDBJ databases">
        <title>Phylogeny of genus Pseudoclavibacter and closely related genus.</title>
        <authorList>
            <person name="Li Y."/>
        </authorList>
    </citation>
    <scope>NUCLEOTIDE SEQUENCE [LARGE SCALE GENOMIC DNA]</scope>
    <source>
        <strain evidence="2 3">EGI 60007</strain>
    </source>
</reference>
<feature type="transmembrane region" description="Helical" evidence="1">
    <location>
        <begin position="29"/>
        <end position="48"/>
    </location>
</feature>
<keyword evidence="1" id="KW-0472">Membrane</keyword>
<dbReference type="RefSeq" id="WP_158027376.1">
    <property type="nucleotide sequence ID" value="NZ_BMHG01000001.1"/>
</dbReference>
<protein>
    <submittedName>
        <fullName evidence="2">Uncharacterized protein</fullName>
    </submittedName>
</protein>
<name>A0A6H9WCY8_9MICO</name>
<keyword evidence="1" id="KW-0812">Transmembrane</keyword>
<dbReference type="AlphaFoldDB" id="A0A6H9WCY8"/>
<organism evidence="2 3">
    <name type="scientific">Pseudoclavibacter endophyticus</name>
    <dbReference type="NCBI Taxonomy" id="1778590"/>
    <lineage>
        <taxon>Bacteria</taxon>
        <taxon>Bacillati</taxon>
        <taxon>Actinomycetota</taxon>
        <taxon>Actinomycetes</taxon>
        <taxon>Micrococcales</taxon>
        <taxon>Microbacteriaceae</taxon>
        <taxon>Pseudoclavibacter</taxon>
    </lineage>
</organism>
<dbReference type="OrthoDB" id="3268054at2"/>